<comment type="caution">
    <text evidence="1">The sequence shown here is derived from an EMBL/GenBank/DDBJ whole genome shotgun (WGS) entry which is preliminary data.</text>
</comment>
<dbReference type="EMBL" id="JACBKZ010000006">
    <property type="protein sequence ID" value="KAF5948296.1"/>
    <property type="molecule type" value="Genomic_DNA"/>
</dbReference>
<accession>A0A7J7H972</accession>
<protein>
    <submittedName>
        <fullName evidence="1">Uncharacterized protein</fullName>
    </submittedName>
</protein>
<reference evidence="1 2" key="2">
    <citation type="submission" date="2020-07" db="EMBL/GenBank/DDBJ databases">
        <title>Genome assembly of wild tea tree DASZ reveals pedigree and selection history of tea varieties.</title>
        <authorList>
            <person name="Zhang W."/>
        </authorList>
    </citation>
    <scope>NUCLEOTIDE SEQUENCE [LARGE SCALE GENOMIC DNA]</scope>
    <source>
        <strain evidence="2">cv. G240</strain>
        <tissue evidence="1">Leaf</tissue>
    </source>
</reference>
<evidence type="ECO:0000313" key="2">
    <source>
        <dbReference type="Proteomes" id="UP000593564"/>
    </source>
</evidence>
<dbReference type="Proteomes" id="UP000593564">
    <property type="component" value="Unassembled WGS sequence"/>
</dbReference>
<organism evidence="1 2">
    <name type="scientific">Camellia sinensis</name>
    <name type="common">Tea plant</name>
    <name type="synonym">Thea sinensis</name>
    <dbReference type="NCBI Taxonomy" id="4442"/>
    <lineage>
        <taxon>Eukaryota</taxon>
        <taxon>Viridiplantae</taxon>
        <taxon>Streptophyta</taxon>
        <taxon>Embryophyta</taxon>
        <taxon>Tracheophyta</taxon>
        <taxon>Spermatophyta</taxon>
        <taxon>Magnoliopsida</taxon>
        <taxon>eudicotyledons</taxon>
        <taxon>Gunneridae</taxon>
        <taxon>Pentapetalae</taxon>
        <taxon>asterids</taxon>
        <taxon>Ericales</taxon>
        <taxon>Theaceae</taxon>
        <taxon>Camellia</taxon>
    </lineage>
</organism>
<keyword evidence="2" id="KW-1185">Reference proteome</keyword>
<evidence type="ECO:0000313" key="1">
    <source>
        <dbReference type="EMBL" id="KAF5948296.1"/>
    </source>
</evidence>
<proteinExistence type="predicted"/>
<dbReference type="AlphaFoldDB" id="A0A7J7H972"/>
<sequence length="53" mass="5826">MNISKIKKGDGPIRFNPSEICWAIAAPNCYPSTAESERLSLLCEASLTQYPPL</sequence>
<gene>
    <name evidence="1" type="ORF">HYC85_014253</name>
</gene>
<reference evidence="2" key="1">
    <citation type="journal article" date="2020" name="Nat. Commun.">
        <title>Genome assembly of wild tea tree DASZ reveals pedigree and selection history of tea varieties.</title>
        <authorList>
            <person name="Zhang W."/>
            <person name="Zhang Y."/>
            <person name="Qiu H."/>
            <person name="Guo Y."/>
            <person name="Wan H."/>
            <person name="Zhang X."/>
            <person name="Scossa F."/>
            <person name="Alseekh S."/>
            <person name="Zhang Q."/>
            <person name="Wang P."/>
            <person name="Xu L."/>
            <person name="Schmidt M.H."/>
            <person name="Jia X."/>
            <person name="Li D."/>
            <person name="Zhu A."/>
            <person name="Guo F."/>
            <person name="Chen W."/>
            <person name="Ni D."/>
            <person name="Usadel B."/>
            <person name="Fernie A.R."/>
            <person name="Wen W."/>
        </authorList>
    </citation>
    <scope>NUCLEOTIDE SEQUENCE [LARGE SCALE GENOMIC DNA]</scope>
    <source>
        <strain evidence="2">cv. G240</strain>
    </source>
</reference>
<name>A0A7J7H972_CAMSI</name>